<name>U7D7Z2_9BACT</name>
<evidence type="ECO:0000259" key="8">
    <source>
        <dbReference type="Pfam" id="PF02769"/>
    </source>
</evidence>
<dbReference type="PANTHER" id="PTHR10099:SF1">
    <property type="entry name" value="PHOSPHORIBOSYLFORMYLGLYCINAMIDINE SYNTHASE"/>
    <property type="match status" value="1"/>
</dbReference>
<dbReference type="Proteomes" id="UP000017148">
    <property type="component" value="Unassembled WGS sequence"/>
</dbReference>
<evidence type="ECO:0000259" key="9">
    <source>
        <dbReference type="Pfam" id="PF18072"/>
    </source>
</evidence>
<feature type="region of interest" description="Disordered" evidence="7">
    <location>
        <begin position="958"/>
        <end position="979"/>
    </location>
</feature>
<feature type="region of interest" description="Disordered" evidence="7">
    <location>
        <begin position="457"/>
        <end position="485"/>
    </location>
</feature>
<evidence type="ECO:0000256" key="5">
    <source>
        <dbReference type="ARBA" id="ARBA00022840"/>
    </source>
</evidence>
<keyword evidence="2" id="KW-0479">Metal-binding</keyword>
<keyword evidence="5" id="KW-0067">ATP-binding</keyword>
<dbReference type="NCBIfam" id="TIGR01857">
    <property type="entry name" value="FGAM-synthase"/>
    <property type="match status" value="1"/>
</dbReference>
<dbReference type="Gene3D" id="3.30.1330.10">
    <property type="entry name" value="PurM-like, N-terminal domain"/>
    <property type="match status" value="2"/>
</dbReference>
<proteinExistence type="predicted"/>
<dbReference type="EMBL" id="ASJR01000002">
    <property type="protein sequence ID" value="ERP39070.1"/>
    <property type="molecule type" value="Genomic_DNA"/>
</dbReference>
<dbReference type="STRING" id="1313304.CALK_0235"/>
<evidence type="ECO:0000256" key="4">
    <source>
        <dbReference type="ARBA" id="ARBA00022755"/>
    </source>
</evidence>
<keyword evidence="3" id="KW-0547">Nucleotide-binding</keyword>
<dbReference type="PROSITE" id="PS51273">
    <property type="entry name" value="GATASE_TYPE_1"/>
    <property type="match status" value="1"/>
</dbReference>
<dbReference type="InterPro" id="IPR036921">
    <property type="entry name" value="PurM-like_N_sf"/>
</dbReference>
<gene>
    <name evidence="10" type="ORF">CALK_0235</name>
</gene>
<dbReference type="SUPFAM" id="SSF55326">
    <property type="entry name" value="PurM N-terminal domain-like"/>
    <property type="match status" value="2"/>
</dbReference>
<dbReference type="eggNOG" id="COG0047">
    <property type="taxonomic scope" value="Bacteria"/>
</dbReference>
<keyword evidence="11" id="KW-1185">Reference proteome</keyword>
<evidence type="ECO:0000256" key="1">
    <source>
        <dbReference type="ARBA" id="ARBA00022598"/>
    </source>
</evidence>
<dbReference type="OrthoDB" id="9804441at2"/>
<feature type="compositionally biased region" description="Polar residues" evidence="7">
    <location>
        <begin position="463"/>
        <end position="477"/>
    </location>
</feature>
<dbReference type="CDD" id="cd02203">
    <property type="entry name" value="PurL_repeat1"/>
    <property type="match status" value="1"/>
</dbReference>
<dbReference type="AlphaFoldDB" id="U7D7Z2"/>
<dbReference type="PANTHER" id="PTHR10099">
    <property type="entry name" value="PHOSPHORIBOSYLFORMYLGLYCINAMIDINE SYNTHASE"/>
    <property type="match status" value="1"/>
</dbReference>
<dbReference type="GO" id="GO:0006164">
    <property type="term" value="P:purine nucleotide biosynthetic process"/>
    <property type="evidence" value="ECO:0007669"/>
    <property type="project" value="UniProtKB-KW"/>
</dbReference>
<dbReference type="InterPro" id="IPR010918">
    <property type="entry name" value="PurM-like_C_dom"/>
</dbReference>
<dbReference type="SMART" id="SM01211">
    <property type="entry name" value="GATase_5"/>
    <property type="match status" value="1"/>
</dbReference>
<dbReference type="GO" id="GO:0046872">
    <property type="term" value="F:metal ion binding"/>
    <property type="evidence" value="ECO:0007669"/>
    <property type="project" value="UniProtKB-KW"/>
</dbReference>
<dbReference type="GO" id="GO:0005737">
    <property type="term" value="C:cytoplasm"/>
    <property type="evidence" value="ECO:0007669"/>
    <property type="project" value="TreeGrafter"/>
</dbReference>
<feature type="domain" description="Phosphoribosylformylglycinamidine synthase linker" evidence="9">
    <location>
        <begin position="180"/>
        <end position="226"/>
    </location>
</feature>
<comment type="caution">
    <text evidence="10">The sequence shown here is derived from an EMBL/GenBank/DDBJ whole genome shotgun (WGS) entry which is preliminary data.</text>
</comment>
<keyword evidence="6" id="KW-0460">Magnesium</keyword>
<dbReference type="GO" id="GO:0004642">
    <property type="term" value="F:phosphoribosylformylglycinamidine synthase activity"/>
    <property type="evidence" value="ECO:0007669"/>
    <property type="project" value="TreeGrafter"/>
</dbReference>
<dbReference type="PATRIC" id="fig|1313304.3.peg.217"/>
<dbReference type="Pfam" id="PF13507">
    <property type="entry name" value="GATase_5"/>
    <property type="match status" value="1"/>
</dbReference>
<evidence type="ECO:0000256" key="6">
    <source>
        <dbReference type="ARBA" id="ARBA00022842"/>
    </source>
</evidence>
<dbReference type="InterPro" id="IPR010141">
    <property type="entry name" value="FGAM_synthase"/>
</dbReference>
<evidence type="ECO:0000313" key="10">
    <source>
        <dbReference type="EMBL" id="ERP39070.1"/>
    </source>
</evidence>
<evidence type="ECO:0000256" key="3">
    <source>
        <dbReference type="ARBA" id="ARBA00022741"/>
    </source>
</evidence>
<dbReference type="CDD" id="cd02204">
    <property type="entry name" value="PurL_repeat2"/>
    <property type="match status" value="1"/>
</dbReference>
<dbReference type="SUPFAM" id="SSF56042">
    <property type="entry name" value="PurM C-terminal domain-like"/>
    <property type="match status" value="2"/>
</dbReference>
<sequence>MVRRLFVEKKPGFNIAARRMKDDLRDHLNISHLRDLRILIRYDVEGLSETDFTMITPVILSEPPVDTTADTLSLDDDEHAFAIEYLPGQFDQRADSAAQAIQIMTHGELSPVRCAEVIVLKGPLSTEEIDAVKTYLINPVDSHEASMDTPETLQVTPPVPKKVAVLEGFIEGDEDRARALREELGLAMNREDILHCQAYFRDEEKRNPTITEIKLLDTYWSDHCRHTTFMTRLRDISIEEHPHTAPVKKALADYRACRKEVYGDTPRKAECLMDIAVIAMKHLRAQGKLADLEVSNEVNACSIEVEAETMEGKKEPWLLMFKNETHNHPTEIEPFGGAATCLGGAIRDPLSGRSYVYQAMRVSGADDPRTPLDKTLPGKLPQRKICVEAAEGYSSYGNQIGLATGLVDEIYHSGYRAKRMEVGAVVAGAPKKNVLRGEPAPGDCIILIGGRTGRDGCGGATGSSKAQTEESVSQSGAEVQKGNPPTERKLQRLFRNPEFSTKIKVCNDFGAGGVAVAIGEIAEGLIIDLDAVPTKYTGLDGTELAISESQERMAVCIDRADREKIIALSREENLEAVSVAEVTQERRVIMQWRGDNIVNLSRDFIDTNGVLQSMPVSVTAPEGENPLDEAPEAVQKAHTLPEKWYAALADLNVCSKKGLVERFDSTIGAGSILLPFGGKYQETPTQVMAAKLPMQRGDSRTASLMSYGFDPTLSSWSPFHGALYAVVESVARIVAAGGSRKRVRLSLQEYFERLGDDPAIWGKPLAALLGALHAQRGFGTAAIGGKDSMSGTYEDISVPPTLISFAVAPASVDTIISPELKNPGNYLSLLSVPLTEEGIPDFPALCALYDTVTAAIADGTIVSAHTVGPGGIAGALSKMAFGNKFGANLTSVLDEASLFTPEYGALICESSAPLTMDSASILGQVQKDFTITMAGFSIDLEKAHTLWATPLEDVYPTTAGEPGESRDISYSPPTIQKSGTTTARPRVFIPVFPGTNCEYDTARAFERAGGIPQMQVLRNLTRTDVEESISRTVEAIKNAQILMFPGGFSAGDEPEGSGKFIASYFRNPRIQDAVMELLNSRDGLILGICNGFQALIKLGLLPYGEICELRKDTPTLTFNTIGRHVSQMVATKISSTLSPWFHQVATGDLHSIAVSHGEGRFFADEAWRTRLAEAGQIATQYVDLQGKPTEAMPHNPNGSVWGIEGITSPDGRILGKMGHSERIGTGVGKNIHGEKDQKIFQSGVKYFL</sequence>
<dbReference type="GO" id="GO:0005524">
    <property type="term" value="F:ATP binding"/>
    <property type="evidence" value="ECO:0007669"/>
    <property type="project" value="UniProtKB-KW"/>
</dbReference>
<keyword evidence="1" id="KW-0436">Ligase</keyword>
<feature type="domain" description="PurM-like C-terminal" evidence="8">
    <location>
        <begin position="441"/>
        <end position="592"/>
    </location>
</feature>
<evidence type="ECO:0000256" key="7">
    <source>
        <dbReference type="SAM" id="MobiDB-lite"/>
    </source>
</evidence>
<keyword evidence="4" id="KW-0658">Purine biosynthesis</keyword>
<protein>
    <submittedName>
        <fullName evidence="10">Phosphoribosylformylglycinamidine synthase</fullName>
    </submittedName>
</protein>
<reference evidence="10 11" key="1">
    <citation type="journal article" date="2013" name="Environ. Microbiol.">
        <title>Genome analysis of Chitinivibrio alkaliphilus gen. nov., sp. nov., a novel extremely haloalkaliphilic anaerobic chitinolytic bacterium from the candidate phylum Termite Group 3.</title>
        <authorList>
            <person name="Sorokin D.Y."/>
            <person name="Gumerov V.M."/>
            <person name="Rakitin A.L."/>
            <person name="Beletsky A.V."/>
            <person name="Damste J.S."/>
            <person name="Muyzer G."/>
            <person name="Mardanov A.V."/>
            <person name="Ravin N.V."/>
        </authorList>
    </citation>
    <scope>NUCLEOTIDE SEQUENCE [LARGE SCALE GENOMIC DNA]</scope>
    <source>
        <strain evidence="10 11">ACht1</strain>
    </source>
</reference>
<dbReference type="Gene3D" id="3.90.650.10">
    <property type="entry name" value="PurM-like C-terminal domain"/>
    <property type="match status" value="2"/>
</dbReference>
<evidence type="ECO:0000256" key="2">
    <source>
        <dbReference type="ARBA" id="ARBA00022723"/>
    </source>
</evidence>
<evidence type="ECO:0000313" key="11">
    <source>
        <dbReference type="Proteomes" id="UP000017148"/>
    </source>
</evidence>
<dbReference type="Gene3D" id="3.40.50.880">
    <property type="match status" value="1"/>
</dbReference>
<dbReference type="Pfam" id="PF02769">
    <property type="entry name" value="AIRS_C"/>
    <property type="match status" value="1"/>
</dbReference>
<dbReference type="InterPro" id="IPR036676">
    <property type="entry name" value="PurM-like_C_sf"/>
</dbReference>
<dbReference type="eggNOG" id="COG0046">
    <property type="taxonomic scope" value="Bacteria"/>
</dbReference>
<dbReference type="InterPro" id="IPR041609">
    <property type="entry name" value="PurL_linker"/>
</dbReference>
<dbReference type="InterPro" id="IPR029062">
    <property type="entry name" value="Class_I_gatase-like"/>
</dbReference>
<organism evidence="10 11">
    <name type="scientific">Chitinivibrio alkaliphilus ACht1</name>
    <dbReference type="NCBI Taxonomy" id="1313304"/>
    <lineage>
        <taxon>Bacteria</taxon>
        <taxon>Pseudomonadati</taxon>
        <taxon>Fibrobacterota</taxon>
        <taxon>Chitinivibrionia</taxon>
        <taxon>Chitinivibrionales</taxon>
        <taxon>Chitinivibrionaceae</taxon>
        <taxon>Chitinivibrio</taxon>
    </lineage>
</organism>
<accession>U7D7Z2</accession>
<dbReference type="FunFam" id="3.30.1330.10:FF:000013">
    <property type="entry name" value="Phosphoribosylformylglycinamidine synthase"/>
    <property type="match status" value="1"/>
</dbReference>
<dbReference type="Pfam" id="PF18072">
    <property type="entry name" value="FGAR-AT_linker"/>
    <property type="match status" value="1"/>
</dbReference>
<dbReference type="RefSeq" id="WP_022635783.1">
    <property type="nucleotide sequence ID" value="NZ_ASJR01000002.1"/>
</dbReference>
<dbReference type="SUPFAM" id="SSF52317">
    <property type="entry name" value="Class I glutamine amidotransferase-like"/>
    <property type="match status" value="1"/>
</dbReference>